<dbReference type="Gramene" id="OPUNC02G12690.1">
    <property type="protein sequence ID" value="OPUNC02G12690.1"/>
    <property type="gene ID" value="OPUNC02G12690"/>
</dbReference>
<dbReference type="EnsemblPlants" id="OPUNC02G12710.1">
    <property type="protein sequence ID" value="OPUNC02G12710.1"/>
    <property type="gene ID" value="OPUNC02G12710"/>
</dbReference>
<reference evidence="1" key="2">
    <citation type="submission" date="2018-05" db="EMBL/GenBank/DDBJ databases">
        <title>OpunRS2 (Oryza punctata Reference Sequence Version 2).</title>
        <authorList>
            <person name="Zhang J."/>
            <person name="Kudrna D."/>
            <person name="Lee S."/>
            <person name="Talag J."/>
            <person name="Welchert J."/>
            <person name="Wing R.A."/>
        </authorList>
    </citation>
    <scope>NUCLEOTIDE SEQUENCE [LARGE SCALE GENOMIC DNA]</scope>
</reference>
<dbReference type="STRING" id="4537.A0A0E0JZ27"/>
<protein>
    <recommendedName>
        <fullName evidence="3">F-box domain-containing protein</fullName>
    </recommendedName>
</protein>
<keyword evidence="2" id="KW-1185">Reference proteome</keyword>
<dbReference type="Proteomes" id="UP000026962">
    <property type="component" value="Chromosome 2"/>
</dbReference>
<dbReference type="HOGENOM" id="CLU_1761743_0_0_1"/>
<organism evidence="1">
    <name type="scientific">Oryza punctata</name>
    <name type="common">Red rice</name>
    <dbReference type="NCBI Taxonomy" id="4537"/>
    <lineage>
        <taxon>Eukaryota</taxon>
        <taxon>Viridiplantae</taxon>
        <taxon>Streptophyta</taxon>
        <taxon>Embryophyta</taxon>
        <taxon>Tracheophyta</taxon>
        <taxon>Spermatophyta</taxon>
        <taxon>Magnoliopsida</taxon>
        <taxon>Liliopsida</taxon>
        <taxon>Poales</taxon>
        <taxon>Poaceae</taxon>
        <taxon>BOP clade</taxon>
        <taxon>Oryzoideae</taxon>
        <taxon>Oryzeae</taxon>
        <taxon>Oryzinae</taxon>
        <taxon>Oryza</taxon>
    </lineage>
</organism>
<dbReference type="EnsemblPlants" id="OPUNC02G12690.1">
    <property type="protein sequence ID" value="OPUNC02G12690.1"/>
    <property type="gene ID" value="OPUNC02G12690"/>
</dbReference>
<evidence type="ECO:0000313" key="1">
    <source>
        <dbReference type="EnsemblPlants" id="OPUNC02G12690.1"/>
    </source>
</evidence>
<dbReference type="Gramene" id="OPUNC02G12710.1">
    <property type="protein sequence ID" value="OPUNC02G12710.1"/>
    <property type="gene ID" value="OPUNC02G12710"/>
</dbReference>
<accession>A0A0E0JZ27</accession>
<sequence>MADTNMAYAELPDRCHVSILSHLPFLLDHAMLSSVCKPWRCNDRWACPPPMLLWLLMLFCVACEHTHPPTAAPAYRTTPAALACADDIPGQDWWPRLSWGSWPRSLRDNDPFVTDIDLILAAAPSHVHPNCAAAIVSGKPNITFWPHA</sequence>
<dbReference type="AlphaFoldDB" id="A0A0E0JZ27"/>
<evidence type="ECO:0000313" key="2">
    <source>
        <dbReference type="Proteomes" id="UP000026962"/>
    </source>
</evidence>
<reference evidence="1" key="1">
    <citation type="submission" date="2015-04" db="UniProtKB">
        <authorList>
            <consortium name="EnsemblPlants"/>
        </authorList>
    </citation>
    <scope>IDENTIFICATION</scope>
</reference>
<name>A0A0E0JZ27_ORYPU</name>
<evidence type="ECO:0008006" key="3">
    <source>
        <dbReference type="Google" id="ProtNLM"/>
    </source>
</evidence>
<proteinExistence type="predicted"/>